<gene>
    <name evidence="2" type="ORF">HGA08_22760</name>
</gene>
<dbReference type="InterPro" id="IPR036689">
    <property type="entry name" value="ESAT-6-like_sf"/>
</dbReference>
<dbReference type="Pfam" id="PF06013">
    <property type="entry name" value="WXG100"/>
    <property type="match status" value="1"/>
</dbReference>
<name>A0A846Y529_9NOCA</name>
<feature type="compositionally biased region" description="Low complexity" evidence="1">
    <location>
        <begin position="279"/>
        <end position="293"/>
    </location>
</feature>
<proteinExistence type="predicted"/>
<organism evidence="2 3">
    <name type="scientific">Nocardia vermiculata</name>
    <dbReference type="NCBI Taxonomy" id="257274"/>
    <lineage>
        <taxon>Bacteria</taxon>
        <taxon>Bacillati</taxon>
        <taxon>Actinomycetota</taxon>
        <taxon>Actinomycetes</taxon>
        <taxon>Mycobacteriales</taxon>
        <taxon>Nocardiaceae</taxon>
        <taxon>Nocardia</taxon>
    </lineage>
</organism>
<feature type="compositionally biased region" description="Polar residues" evidence="1">
    <location>
        <begin position="205"/>
        <end position="222"/>
    </location>
</feature>
<feature type="region of interest" description="Disordered" evidence="1">
    <location>
        <begin position="88"/>
        <end position="342"/>
    </location>
</feature>
<dbReference type="AlphaFoldDB" id="A0A846Y529"/>
<feature type="compositionally biased region" description="Low complexity" evidence="1">
    <location>
        <begin position="223"/>
        <end position="258"/>
    </location>
</feature>
<accession>A0A846Y529</accession>
<feature type="compositionally biased region" description="Basic and acidic residues" evidence="1">
    <location>
        <begin position="316"/>
        <end position="329"/>
    </location>
</feature>
<protein>
    <recommendedName>
        <fullName evidence="4">WXG100 family type VII secretion target</fullName>
    </recommendedName>
</protein>
<reference evidence="2 3" key="1">
    <citation type="submission" date="2020-04" db="EMBL/GenBank/DDBJ databases">
        <title>MicrobeNet Type strains.</title>
        <authorList>
            <person name="Nicholson A.C."/>
        </authorList>
    </citation>
    <scope>NUCLEOTIDE SEQUENCE [LARGE SCALE GENOMIC DNA]</scope>
    <source>
        <strain evidence="2 3">JCM 12354</strain>
    </source>
</reference>
<dbReference type="InterPro" id="IPR010310">
    <property type="entry name" value="T7SS_ESAT-6-like"/>
</dbReference>
<sequence length="565" mass="60047">MNQSLYVDPDGMRGSAGELDSLASETAQLLAQLKADLAEEGECWGDDKPGKVFAESYVPSMERSMQGFENLVQNVSTLGTNLRTTAENFESRDREAAGQVQNTFPDSPFPDLTTPEIADPSSAVLGSTPYRDQLSAYPSAADQPGSSGEPDRSSPTAQQRPESSDPSVPDSPLAGEAGSPPTGEQRSSDAPATTAPPGTSPATTLDGNQPNDSSSPEQQDIEQPSPQASPSSSAASPAAAPSRSAVSSSPSQASPAARRSVEPRADTPSTRAPSGPRVSAPAQPGAPGNPASPWSKPSSATAPEEQHAPPRPASPRRPDPAKAPEPEQRKKPKPKPPRQPVTSDEAMQIVMAMAARHNLQIAGFESSGLDIAAARDIADAVDAVLHKYPLLPLHGIEVGSAGDEKSTVANRRTPEAPEAWIVLDRSVVAKPHDPPGRVRPWTQQADTADSAVRIRMLQAFGQVVDLTGGFRARQTVQRALITEYLRITGTENRSMSHVVDGYRRWRDQLDENCFRDGGVNPGRALAWGFAEVEHSGARASDPAKVLHRLLLVMARLDMRQRARTT</sequence>
<evidence type="ECO:0000256" key="1">
    <source>
        <dbReference type="SAM" id="MobiDB-lite"/>
    </source>
</evidence>
<evidence type="ECO:0008006" key="4">
    <source>
        <dbReference type="Google" id="ProtNLM"/>
    </source>
</evidence>
<dbReference type="RefSeq" id="WP_067873175.1">
    <property type="nucleotide sequence ID" value="NZ_JAAXOP010000015.1"/>
</dbReference>
<evidence type="ECO:0000313" key="2">
    <source>
        <dbReference type="EMBL" id="NKY53030.1"/>
    </source>
</evidence>
<evidence type="ECO:0000313" key="3">
    <source>
        <dbReference type="Proteomes" id="UP000565711"/>
    </source>
</evidence>
<feature type="compositionally biased region" description="Low complexity" evidence="1">
    <location>
        <begin position="190"/>
        <end position="204"/>
    </location>
</feature>
<dbReference type="SUPFAM" id="SSF140453">
    <property type="entry name" value="EsxAB dimer-like"/>
    <property type="match status" value="1"/>
</dbReference>
<dbReference type="Gene3D" id="1.10.287.1060">
    <property type="entry name" value="ESAT-6-like"/>
    <property type="match status" value="1"/>
</dbReference>
<keyword evidence="3" id="KW-1185">Reference proteome</keyword>
<dbReference type="EMBL" id="JAAXOP010000015">
    <property type="protein sequence ID" value="NKY53030.1"/>
    <property type="molecule type" value="Genomic_DNA"/>
</dbReference>
<comment type="caution">
    <text evidence="2">The sequence shown here is derived from an EMBL/GenBank/DDBJ whole genome shotgun (WGS) entry which is preliminary data.</text>
</comment>
<dbReference type="Proteomes" id="UP000565711">
    <property type="component" value="Unassembled WGS sequence"/>
</dbReference>